<proteinExistence type="inferred from homology"/>
<keyword evidence="5 8" id="KW-0645">Protease</keyword>
<dbReference type="EC" id="3.4.11.1" evidence="8"/>
<dbReference type="AlphaFoldDB" id="A0A7G9R802"/>
<protein>
    <recommendedName>
        <fullName evidence="8">Probable cytosol aminopeptidase</fullName>
        <ecNumber evidence="8">3.4.11.1</ecNumber>
    </recommendedName>
    <alternativeName>
        <fullName evidence="8">Leucine aminopeptidase</fullName>
        <shortName evidence="8">LAP</shortName>
        <ecNumber evidence="8">3.4.11.10</ecNumber>
    </alternativeName>
    <alternativeName>
        <fullName evidence="8">Leucyl aminopeptidase</fullName>
    </alternativeName>
</protein>
<evidence type="ECO:0000256" key="4">
    <source>
        <dbReference type="ARBA" id="ARBA00022438"/>
    </source>
</evidence>
<dbReference type="Gene3D" id="3.40.220.10">
    <property type="entry name" value="Leucine Aminopeptidase, subunit E, domain 1"/>
    <property type="match status" value="1"/>
</dbReference>
<dbReference type="EMBL" id="CP060713">
    <property type="protein sequence ID" value="QNN51727.1"/>
    <property type="molecule type" value="Genomic_DNA"/>
</dbReference>
<evidence type="ECO:0000256" key="9">
    <source>
        <dbReference type="SAM" id="MobiDB-lite"/>
    </source>
</evidence>
<dbReference type="PANTHER" id="PTHR11963:SF23">
    <property type="entry name" value="CYTOSOL AMINOPEPTIDASE"/>
    <property type="match status" value="1"/>
</dbReference>
<feature type="binding site" evidence="8">
    <location>
        <position position="348"/>
    </location>
    <ligand>
        <name>Mn(2+)</name>
        <dbReference type="ChEBI" id="CHEBI:29035"/>
        <label>2</label>
    </ligand>
</feature>
<dbReference type="SUPFAM" id="SSF53187">
    <property type="entry name" value="Zn-dependent exopeptidases"/>
    <property type="match status" value="1"/>
</dbReference>
<evidence type="ECO:0000259" key="10">
    <source>
        <dbReference type="PROSITE" id="PS00631"/>
    </source>
</evidence>
<accession>A0A7G9R802</accession>
<dbReference type="InterPro" id="IPR000819">
    <property type="entry name" value="Peptidase_M17_C"/>
</dbReference>
<dbReference type="Pfam" id="PF02789">
    <property type="entry name" value="Peptidase_M17_N"/>
    <property type="match status" value="1"/>
</dbReference>
<dbReference type="GO" id="GO:0005737">
    <property type="term" value="C:cytoplasm"/>
    <property type="evidence" value="ECO:0007669"/>
    <property type="project" value="UniProtKB-SubCell"/>
</dbReference>
<feature type="active site" evidence="8">
    <location>
        <position position="429"/>
    </location>
</feature>
<feature type="binding site" evidence="8">
    <location>
        <position position="427"/>
    </location>
    <ligand>
        <name>Mn(2+)</name>
        <dbReference type="ChEBI" id="CHEBI:29035"/>
        <label>2</label>
    </ligand>
</feature>
<dbReference type="Proteomes" id="UP000515947">
    <property type="component" value="Chromosome"/>
</dbReference>
<evidence type="ECO:0000256" key="1">
    <source>
        <dbReference type="ARBA" id="ARBA00000135"/>
    </source>
</evidence>
<keyword evidence="8" id="KW-0963">Cytoplasm</keyword>
<evidence type="ECO:0000256" key="8">
    <source>
        <dbReference type="HAMAP-Rule" id="MF_00181"/>
    </source>
</evidence>
<dbReference type="GO" id="GO:0070006">
    <property type="term" value="F:metalloaminopeptidase activity"/>
    <property type="evidence" value="ECO:0007669"/>
    <property type="project" value="InterPro"/>
</dbReference>
<dbReference type="PRINTS" id="PR00481">
    <property type="entry name" value="LAMNOPPTDASE"/>
</dbReference>
<feature type="binding site" evidence="8">
    <location>
        <position position="343"/>
    </location>
    <ligand>
        <name>Mn(2+)</name>
        <dbReference type="ChEBI" id="CHEBI:29035"/>
        <label>2</label>
    </ligand>
</feature>
<dbReference type="InterPro" id="IPR008283">
    <property type="entry name" value="Peptidase_M17_N"/>
</dbReference>
<dbReference type="CDD" id="cd00433">
    <property type="entry name" value="Peptidase_M17"/>
    <property type="match status" value="1"/>
</dbReference>
<evidence type="ECO:0000256" key="7">
    <source>
        <dbReference type="ARBA" id="ARBA00049972"/>
    </source>
</evidence>
<comment type="subcellular location">
    <subcellularLocation>
        <location evidence="8">Cytoplasm</location>
    </subcellularLocation>
</comment>
<dbReference type="InterPro" id="IPR011356">
    <property type="entry name" value="Leucine_aapep/pepB"/>
</dbReference>
<evidence type="ECO:0000256" key="3">
    <source>
        <dbReference type="ARBA" id="ARBA00009528"/>
    </source>
</evidence>
<dbReference type="GO" id="GO:0006508">
    <property type="term" value="P:proteolysis"/>
    <property type="evidence" value="ECO:0007669"/>
    <property type="project" value="UniProtKB-KW"/>
</dbReference>
<comment type="function">
    <text evidence="7 8">Presumably involved in the processing and regular turnover of intracellular proteins. Catalyzes the removal of unsubstituted N-terminal amino acids from various peptides.</text>
</comment>
<dbReference type="PANTHER" id="PTHR11963">
    <property type="entry name" value="LEUCINE AMINOPEPTIDASE-RELATED"/>
    <property type="match status" value="1"/>
</dbReference>
<feature type="domain" description="Cytosol aminopeptidase" evidence="10">
    <location>
        <begin position="423"/>
        <end position="430"/>
    </location>
</feature>
<reference evidence="11 12" key="1">
    <citation type="submission" date="2020-08" db="EMBL/GenBank/DDBJ databases">
        <title>Genome sequence of Nocardioides mesophilus KACC 16243T.</title>
        <authorList>
            <person name="Hyun D.-W."/>
            <person name="Bae J.-W."/>
        </authorList>
    </citation>
    <scope>NUCLEOTIDE SEQUENCE [LARGE SCALE GENOMIC DNA]</scope>
    <source>
        <strain evidence="11 12">KACC 16243</strain>
    </source>
</reference>
<dbReference type="InterPro" id="IPR043472">
    <property type="entry name" value="Macro_dom-like"/>
</dbReference>
<feature type="binding site" evidence="8">
    <location>
        <position position="366"/>
    </location>
    <ligand>
        <name>Mn(2+)</name>
        <dbReference type="ChEBI" id="CHEBI:29035"/>
        <label>2</label>
    </ligand>
</feature>
<feature type="binding site" evidence="8">
    <location>
        <position position="425"/>
    </location>
    <ligand>
        <name>Mn(2+)</name>
        <dbReference type="ChEBI" id="CHEBI:29035"/>
        <label>1</label>
    </ligand>
</feature>
<dbReference type="EC" id="3.4.11.10" evidence="8"/>
<comment type="similarity">
    <text evidence="3 8">Belongs to the peptidase M17 family.</text>
</comment>
<dbReference type="Gene3D" id="3.40.630.10">
    <property type="entry name" value="Zn peptidases"/>
    <property type="match status" value="1"/>
</dbReference>
<keyword evidence="12" id="KW-1185">Reference proteome</keyword>
<comment type="catalytic activity">
    <reaction evidence="2 8">
        <text>Release of an N-terminal amino acid, preferentially leucine, but not glutamic or aspartic acids.</text>
        <dbReference type="EC" id="3.4.11.10"/>
    </reaction>
</comment>
<dbReference type="GO" id="GO:0030145">
    <property type="term" value="F:manganese ion binding"/>
    <property type="evidence" value="ECO:0007669"/>
    <property type="project" value="UniProtKB-UniRule"/>
</dbReference>
<feature type="compositionally biased region" description="Basic and acidic residues" evidence="9">
    <location>
        <begin position="1"/>
        <end position="12"/>
    </location>
</feature>
<feature type="region of interest" description="Disordered" evidence="9">
    <location>
        <begin position="1"/>
        <end position="57"/>
    </location>
</feature>
<feature type="binding site" evidence="8">
    <location>
        <position position="427"/>
    </location>
    <ligand>
        <name>Mn(2+)</name>
        <dbReference type="ChEBI" id="CHEBI:29035"/>
        <label>1</label>
    </ligand>
</feature>
<keyword evidence="8" id="KW-0464">Manganese</keyword>
<comment type="catalytic activity">
    <reaction evidence="1 8">
        <text>Release of an N-terminal amino acid, Xaa-|-Yaa-, in which Xaa is preferably Leu, but may be other amino acids including Pro although not Arg or Lys, and Yaa may be Pro. Amino acid amides and methyl esters are also readily hydrolyzed, but rates on arylamides are exceedingly low.</text>
        <dbReference type="EC" id="3.4.11.1"/>
    </reaction>
</comment>
<gene>
    <name evidence="8" type="primary">pepA</name>
    <name evidence="11" type="ORF">H9L09_14320</name>
</gene>
<dbReference type="KEGG" id="nmes:H9L09_14320"/>
<keyword evidence="4 8" id="KW-0031">Aminopeptidase</keyword>
<sequence length="588" mass="60927">MLTRQARSEKHSSRWWADPPAAVHGEAPVAPRSGRGFCTSGAAASGPPSRVEDVRPSPVQEARTVTLPAQVSPPEIALSDSAPSQVAGAEVVAVPVLADGAPDADGAALTLGPGAAELLDELDEDLFALLDAAKATGEAGQIVDRTVLDASGMGNKDLRQVLLVGVGAGTPAELRRAGAALARRTRDCGVVATSLAALADEAGLRALVEGLVLGSFEFHMRSGGPLITPPKQVVLAGVTDVKGRRPALERSLAVAGASWRSRTLALVPANEKNPVWMAEQAADVARHAGLGITVWDEKRLAAEGFGGIVGVGQGSVNPPRLVRLDYAPRKANRKTPHVVLVGKGITFDTGGLSIKPKDNMMLMKRDMTGAGVVLAVMGALAAVDCPVRVTGLMACAENSVGAASIRPGDVLRHYRGRTSEVTNTDAEGRLVMADALAYAVEQLHPDVLVDVATLTGAMKIALGQRTGGFFATDDALADTLRTASLSAGEPLWRMPLVDDYEERLASKVADADNAAGGPGAITAALFLQHFTGGLPWAHLDIASVGDSPSDELEWTKGATGFGARALLHWLELREPLAGVGAPAAHREV</sequence>
<keyword evidence="6 8" id="KW-0378">Hydrolase</keyword>
<evidence type="ECO:0000256" key="6">
    <source>
        <dbReference type="ARBA" id="ARBA00022801"/>
    </source>
</evidence>
<evidence type="ECO:0000256" key="5">
    <source>
        <dbReference type="ARBA" id="ARBA00022670"/>
    </source>
</evidence>
<dbReference type="Pfam" id="PF00883">
    <property type="entry name" value="Peptidase_M17"/>
    <property type="match status" value="1"/>
</dbReference>
<keyword evidence="8" id="KW-0479">Metal-binding</keyword>
<dbReference type="InterPro" id="IPR023042">
    <property type="entry name" value="Peptidase_M17_leu_NH2_pept"/>
</dbReference>
<name>A0A7G9R802_9ACTN</name>
<evidence type="ECO:0000313" key="11">
    <source>
        <dbReference type="EMBL" id="QNN51727.1"/>
    </source>
</evidence>
<dbReference type="HAMAP" id="MF_00181">
    <property type="entry name" value="Cytosol_peptidase_M17"/>
    <property type="match status" value="1"/>
</dbReference>
<feature type="active site" evidence="8">
    <location>
        <position position="355"/>
    </location>
</feature>
<organism evidence="11 12">
    <name type="scientific">Nocardioides mesophilus</name>
    <dbReference type="NCBI Taxonomy" id="433659"/>
    <lineage>
        <taxon>Bacteria</taxon>
        <taxon>Bacillati</taxon>
        <taxon>Actinomycetota</taxon>
        <taxon>Actinomycetes</taxon>
        <taxon>Propionibacteriales</taxon>
        <taxon>Nocardioidaceae</taxon>
        <taxon>Nocardioides</taxon>
    </lineage>
</organism>
<feature type="binding site" evidence="8">
    <location>
        <position position="348"/>
    </location>
    <ligand>
        <name>Mn(2+)</name>
        <dbReference type="ChEBI" id="CHEBI:29035"/>
        <label>1</label>
    </ligand>
</feature>
<evidence type="ECO:0000313" key="12">
    <source>
        <dbReference type="Proteomes" id="UP000515947"/>
    </source>
</evidence>
<evidence type="ECO:0000256" key="2">
    <source>
        <dbReference type="ARBA" id="ARBA00000967"/>
    </source>
</evidence>
<comment type="cofactor">
    <cofactor evidence="8">
        <name>Mn(2+)</name>
        <dbReference type="ChEBI" id="CHEBI:29035"/>
    </cofactor>
    <text evidence="8">Binds 2 manganese ions per subunit.</text>
</comment>
<dbReference type="SUPFAM" id="SSF52949">
    <property type="entry name" value="Macro domain-like"/>
    <property type="match status" value="1"/>
</dbReference>
<dbReference type="PROSITE" id="PS00631">
    <property type="entry name" value="CYTOSOL_AP"/>
    <property type="match status" value="1"/>
</dbReference>